<dbReference type="AlphaFoldDB" id="A0A1E2UMI0"/>
<organism evidence="1 2">
    <name type="scientific">Candidatus Thiodiazotropha endoloripes</name>
    <dbReference type="NCBI Taxonomy" id="1818881"/>
    <lineage>
        <taxon>Bacteria</taxon>
        <taxon>Pseudomonadati</taxon>
        <taxon>Pseudomonadota</taxon>
        <taxon>Gammaproteobacteria</taxon>
        <taxon>Chromatiales</taxon>
        <taxon>Sedimenticolaceae</taxon>
        <taxon>Candidatus Thiodiazotropha</taxon>
    </lineage>
</organism>
<reference evidence="1 2" key="1">
    <citation type="submission" date="2016-03" db="EMBL/GenBank/DDBJ databases">
        <title>Chemosynthetic sulphur-oxidizing symbionts of marine invertebrate animals are capable of nitrogen fixation.</title>
        <authorList>
            <person name="Petersen J.M."/>
            <person name="Kemper A."/>
            <person name="Gruber-Vodicka H."/>
            <person name="Cardini U."/>
            <person name="Geest Mvander."/>
            <person name="Kleiner M."/>
            <person name="Bulgheresi S."/>
            <person name="Fussmann M."/>
            <person name="Herbold C."/>
            <person name="Seah B.K.B."/>
            <person name="Antony C.Paul."/>
            <person name="Liu D."/>
            <person name="Belitz A."/>
            <person name="Weber M."/>
        </authorList>
    </citation>
    <scope>NUCLEOTIDE SEQUENCE [LARGE SCALE GENOMIC DNA]</scope>
    <source>
        <strain evidence="1">G_D</strain>
    </source>
</reference>
<dbReference type="Proteomes" id="UP000094849">
    <property type="component" value="Unassembled WGS sequence"/>
</dbReference>
<dbReference type="OrthoDB" id="9793188at2"/>
<comment type="caution">
    <text evidence="1">The sequence shown here is derived from an EMBL/GenBank/DDBJ whole genome shotgun (WGS) entry which is preliminary data.</text>
</comment>
<dbReference type="RefSeq" id="WP_069003507.1">
    <property type="nucleotide sequence ID" value="NZ_LVJX01000004.1"/>
</dbReference>
<evidence type="ECO:0000313" key="2">
    <source>
        <dbReference type="Proteomes" id="UP000094849"/>
    </source>
</evidence>
<dbReference type="EMBL" id="LVJZ01000003">
    <property type="protein sequence ID" value="ODB95765.1"/>
    <property type="molecule type" value="Genomic_DNA"/>
</dbReference>
<evidence type="ECO:0000313" key="1">
    <source>
        <dbReference type="EMBL" id="ODB95765.1"/>
    </source>
</evidence>
<dbReference type="STRING" id="1818881.A3196_02745"/>
<keyword evidence="2" id="KW-1185">Reference proteome</keyword>
<name>A0A1E2UMI0_9GAMM</name>
<proteinExistence type="predicted"/>
<sequence>MFEKLFNKVSNCKFKQAESTLCVMCCHVLEKNTPILSVAHDMEDIWQFFCGADGHEYNDIRIVTLSEVTEIDSCINELSEIPLGAGAIRASTEEAWRQYTLDVE</sequence>
<accession>A0A1E2UMI0</accession>
<protein>
    <submittedName>
        <fullName evidence="1">Uncharacterized protein</fullName>
    </submittedName>
</protein>
<gene>
    <name evidence="1" type="ORF">A3196_02745</name>
</gene>